<accession>A0A9P0M4T8</accession>
<reference evidence="1" key="1">
    <citation type="submission" date="2022-03" db="EMBL/GenBank/DDBJ databases">
        <authorList>
            <person name="Sayadi A."/>
        </authorList>
    </citation>
    <scope>NUCLEOTIDE SEQUENCE</scope>
</reference>
<evidence type="ECO:0000313" key="1">
    <source>
        <dbReference type="EMBL" id="CAH2005805.1"/>
    </source>
</evidence>
<protein>
    <submittedName>
        <fullName evidence="1">Uncharacterized protein</fullName>
    </submittedName>
</protein>
<dbReference type="OrthoDB" id="6769807at2759"/>
<dbReference type="EMBL" id="CAKOFQ010007658">
    <property type="protein sequence ID" value="CAH2005805.1"/>
    <property type="molecule type" value="Genomic_DNA"/>
</dbReference>
<evidence type="ECO:0000313" key="2">
    <source>
        <dbReference type="Proteomes" id="UP001152888"/>
    </source>
</evidence>
<dbReference type="AlphaFoldDB" id="A0A9P0M4T8"/>
<name>A0A9P0M4T8_ACAOB</name>
<sequence>MGIYRWFTPPHLKEHKQSPPLPNDRAYKEPIPINEKKILDIKKVMCHTHGEILPLPYDIMENNKYGKR</sequence>
<keyword evidence="2" id="KW-1185">Reference proteome</keyword>
<gene>
    <name evidence="1" type="ORF">ACAOBT_LOCUS28749</name>
</gene>
<organism evidence="1 2">
    <name type="scientific">Acanthoscelides obtectus</name>
    <name type="common">Bean weevil</name>
    <name type="synonym">Bruchus obtectus</name>
    <dbReference type="NCBI Taxonomy" id="200917"/>
    <lineage>
        <taxon>Eukaryota</taxon>
        <taxon>Metazoa</taxon>
        <taxon>Ecdysozoa</taxon>
        <taxon>Arthropoda</taxon>
        <taxon>Hexapoda</taxon>
        <taxon>Insecta</taxon>
        <taxon>Pterygota</taxon>
        <taxon>Neoptera</taxon>
        <taxon>Endopterygota</taxon>
        <taxon>Coleoptera</taxon>
        <taxon>Polyphaga</taxon>
        <taxon>Cucujiformia</taxon>
        <taxon>Chrysomeloidea</taxon>
        <taxon>Chrysomelidae</taxon>
        <taxon>Bruchinae</taxon>
        <taxon>Bruchini</taxon>
        <taxon>Acanthoscelides</taxon>
    </lineage>
</organism>
<proteinExistence type="predicted"/>
<dbReference type="Proteomes" id="UP001152888">
    <property type="component" value="Unassembled WGS sequence"/>
</dbReference>
<comment type="caution">
    <text evidence="1">The sequence shown here is derived from an EMBL/GenBank/DDBJ whole genome shotgun (WGS) entry which is preliminary data.</text>
</comment>